<name>A0ACC0PQ44_RHOML</name>
<gene>
    <name evidence="1" type="ORF">RHMOL_Rhmol02G0073100</name>
</gene>
<sequence length="53" mass="5603">MSLTGTGLGRIGIDKTGPARKNPYFFTLVIVGPAEIDGADIWCGVFVEGYKGN</sequence>
<protein>
    <submittedName>
        <fullName evidence="1">Uncharacterized protein</fullName>
    </submittedName>
</protein>
<keyword evidence="2" id="KW-1185">Reference proteome</keyword>
<dbReference type="Proteomes" id="UP001062846">
    <property type="component" value="Chromosome 2"/>
</dbReference>
<proteinExistence type="predicted"/>
<accession>A0ACC0PQ44</accession>
<reference evidence="1" key="1">
    <citation type="submission" date="2022-02" db="EMBL/GenBank/DDBJ databases">
        <title>Plant Genome Project.</title>
        <authorList>
            <person name="Zhang R.-G."/>
        </authorList>
    </citation>
    <scope>NUCLEOTIDE SEQUENCE</scope>
    <source>
        <strain evidence="1">AT1</strain>
    </source>
</reference>
<evidence type="ECO:0000313" key="1">
    <source>
        <dbReference type="EMBL" id="KAI8566832.1"/>
    </source>
</evidence>
<dbReference type="EMBL" id="CM046389">
    <property type="protein sequence ID" value="KAI8566832.1"/>
    <property type="molecule type" value="Genomic_DNA"/>
</dbReference>
<comment type="caution">
    <text evidence="1">The sequence shown here is derived from an EMBL/GenBank/DDBJ whole genome shotgun (WGS) entry which is preliminary data.</text>
</comment>
<organism evidence="1 2">
    <name type="scientific">Rhododendron molle</name>
    <name type="common">Chinese azalea</name>
    <name type="synonym">Azalea mollis</name>
    <dbReference type="NCBI Taxonomy" id="49168"/>
    <lineage>
        <taxon>Eukaryota</taxon>
        <taxon>Viridiplantae</taxon>
        <taxon>Streptophyta</taxon>
        <taxon>Embryophyta</taxon>
        <taxon>Tracheophyta</taxon>
        <taxon>Spermatophyta</taxon>
        <taxon>Magnoliopsida</taxon>
        <taxon>eudicotyledons</taxon>
        <taxon>Gunneridae</taxon>
        <taxon>Pentapetalae</taxon>
        <taxon>asterids</taxon>
        <taxon>Ericales</taxon>
        <taxon>Ericaceae</taxon>
        <taxon>Ericoideae</taxon>
        <taxon>Rhodoreae</taxon>
        <taxon>Rhododendron</taxon>
    </lineage>
</organism>
<evidence type="ECO:0000313" key="2">
    <source>
        <dbReference type="Proteomes" id="UP001062846"/>
    </source>
</evidence>